<gene>
    <name evidence="2" type="primary">ACVR1_2</name>
    <name evidence="2" type="ORF">XENORESO_013213</name>
</gene>
<sequence>MFSQNSFSMNYIIWLSKKTVPRPCKQKSDLIISLLSFLAADELSSYNVTTLTMAIVAPIIVLIILSTAAILVFRRIHRNQMERLTSRDAEYGTIDGLIASNVGESTLA</sequence>
<keyword evidence="1" id="KW-0472">Membrane</keyword>
<protein>
    <submittedName>
        <fullName evidence="2">Activin receptor type-1</fullName>
    </submittedName>
</protein>
<proteinExistence type="predicted"/>
<keyword evidence="2" id="KW-0675">Receptor</keyword>
<name>A0ABV0WHY7_9TELE</name>
<organism evidence="2 3">
    <name type="scientific">Xenotaenia resolanae</name>
    <dbReference type="NCBI Taxonomy" id="208358"/>
    <lineage>
        <taxon>Eukaryota</taxon>
        <taxon>Metazoa</taxon>
        <taxon>Chordata</taxon>
        <taxon>Craniata</taxon>
        <taxon>Vertebrata</taxon>
        <taxon>Euteleostomi</taxon>
        <taxon>Actinopterygii</taxon>
        <taxon>Neopterygii</taxon>
        <taxon>Teleostei</taxon>
        <taxon>Neoteleostei</taxon>
        <taxon>Acanthomorphata</taxon>
        <taxon>Ovalentaria</taxon>
        <taxon>Atherinomorphae</taxon>
        <taxon>Cyprinodontiformes</taxon>
        <taxon>Goodeidae</taxon>
        <taxon>Xenotaenia</taxon>
    </lineage>
</organism>
<evidence type="ECO:0000256" key="1">
    <source>
        <dbReference type="SAM" id="Phobius"/>
    </source>
</evidence>
<keyword evidence="1" id="KW-1133">Transmembrane helix</keyword>
<keyword evidence="3" id="KW-1185">Reference proteome</keyword>
<accession>A0ABV0WHY7</accession>
<dbReference type="Proteomes" id="UP001444071">
    <property type="component" value="Unassembled WGS sequence"/>
</dbReference>
<keyword evidence="1" id="KW-0812">Transmembrane</keyword>
<feature type="transmembrane region" description="Helical" evidence="1">
    <location>
        <begin position="55"/>
        <end position="73"/>
    </location>
</feature>
<reference evidence="2 3" key="1">
    <citation type="submission" date="2021-06" db="EMBL/GenBank/DDBJ databases">
        <authorList>
            <person name="Palmer J.M."/>
        </authorList>
    </citation>
    <scope>NUCLEOTIDE SEQUENCE [LARGE SCALE GENOMIC DNA]</scope>
    <source>
        <strain evidence="2 3">XR_2019</strain>
        <tissue evidence="2">Muscle</tissue>
    </source>
</reference>
<evidence type="ECO:0000313" key="3">
    <source>
        <dbReference type="Proteomes" id="UP001444071"/>
    </source>
</evidence>
<evidence type="ECO:0000313" key="2">
    <source>
        <dbReference type="EMBL" id="MEQ2268734.1"/>
    </source>
</evidence>
<dbReference type="EMBL" id="JAHRIM010050460">
    <property type="protein sequence ID" value="MEQ2268734.1"/>
    <property type="molecule type" value="Genomic_DNA"/>
</dbReference>
<feature type="non-terminal residue" evidence="2">
    <location>
        <position position="108"/>
    </location>
</feature>
<comment type="caution">
    <text evidence="2">The sequence shown here is derived from an EMBL/GenBank/DDBJ whole genome shotgun (WGS) entry which is preliminary data.</text>
</comment>